<protein>
    <submittedName>
        <fullName evidence="3">Uncharacterized protein LOC101856677</fullName>
    </submittedName>
</protein>
<dbReference type="Proteomes" id="UP000694888">
    <property type="component" value="Unplaced"/>
</dbReference>
<dbReference type="RefSeq" id="XP_005105061.2">
    <property type="nucleotide sequence ID" value="XM_005105004.3"/>
</dbReference>
<dbReference type="GeneID" id="101856677"/>
<feature type="transmembrane region" description="Helical" evidence="1">
    <location>
        <begin position="347"/>
        <end position="373"/>
    </location>
</feature>
<evidence type="ECO:0000313" key="2">
    <source>
        <dbReference type="Proteomes" id="UP000694888"/>
    </source>
</evidence>
<keyword evidence="1" id="KW-0812">Transmembrane</keyword>
<keyword evidence="1" id="KW-0472">Membrane</keyword>
<keyword evidence="2" id="KW-1185">Reference proteome</keyword>
<organism evidence="2 3">
    <name type="scientific">Aplysia californica</name>
    <name type="common">California sea hare</name>
    <dbReference type="NCBI Taxonomy" id="6500"/>
    <lineage>
        <taxon>Eukaryota</taxon>
        <taxon>Metazoa</taxon>
        <taxon>Spiralia</taxon>
        <taxon>Lophotrochozoa</taxon>
        <taxon>Mollusca</taxon>
        <taxon>Gastropoda</taxon>
        <taxon>Heterobranchia</taxon>
        <taxon>Euthyneura</taxon>
        <taxon>Tectipleura</taxon>
        <taxon>Aplysiida</taxon>
        <taxon>Aplysioidea</taxon>
        <taxon>Aplysiidae</taxon>
        <taxon>Aplysia</taxon>
    </lineage>
</organism>
<evidence type="ECO:0000313" key="3">
    <source>
        <dbReference type="RefSeq" id="XP_005105061.2"/>
    </source>
</evidence>
<keyword evidence="1" id="KW-1133">Transmembrane helix</keyword>
<reference evidence="3" key="1">
    <citation type="submission" date="2025-08" db="UniProtKB">
        <authorList>
            <consortium name="RefSeq"/>
        </authorList>
    </citation>
    <scope>IDENTIFICATION</scope>
</reference>
<evidence type="ECO:0000256" key="1">
    <source>
        <dbReference type="SAM" id="Phobius"/>
    </source>
</evidence>
<sequence length="382" mass="41285">MSVFTFQQPLPVDAMSHTYVSFPPPGDFSDIYLAIAIYGDTTIEVPDQLANGDPAIENSYLRVPGDAVSFSLKHEGYHVITSTKPISLRKTSKSLDHPTINWCSFSLIPKAFWSPRYSWNLPADLYSDTQTVTLYVVIDTGSRHLLRKDGTPLNSLTWTPVLIGSATALDLSGSSQVLADFGNHVIDTDLSGVRFTAYLFLSGSGNFACQFLVQEDEWSASLSEHSPPHSCNWLGLETASLIKQGFDDAPEPTNSSSTPAGYATATTEQNTILNTENNDNAVTATAAAAAAAADAGADAPVTELNITEDLTQALIRAIHEDLIVNPKSTSTSIRKKISIPDYRTSSIGIGTLGIVFCSMVLVAVMVADAVRFFSWFHNSVRH</sequence>
<accession>A0ABM0JZA5</accession>
<proteinExistence type="predicted"/>
<name>A0ABM0JZA5_APLCA</name>
<gene>
    <name evidence="3" type="primary">LOC101856677</name>
</gene>